<keyword evidence="2" id="KW-1185">Reference proteome</keyword>
<comment type="caution">
    <text evidence="1">The sequence shown here is derived from an EMBL/GenBank/DDBJ whole genome shotgun (WGS) entry which is preliminary data.</text>
</comment>
<gene>
    <name evidence="1" type="primary">NEP1</name>
    <name evidence="1" type="ORF">QFC24_002337</name>
</gene>
<reference evidence="1" key="1">
    <citation type="submission" date="2023-04" db="EMBL/GenBank/DDBJ databases">
        <title>Draft Genome sequencing of Naganishia species isolated from polar environments using Oxford Nanopore Technology.</title>
        <authorList>
            <person name="Leo P."/>
            <person name="Venkateswaran K."/>
        </authorList>
    </citation>
    <scope>NUCLEOTIDE SEQUENCE</scope>
    <source>
        <strain evidence="1">DBVPG 5303</strain>
    </source>
</reference>
<keyword evidence="1" id="KW-0489">Methyltransferase</keyword>
<accession>A0ACC2XQZ0</accession>
<dbReference type="Proteomes" id="UP001234202">
    <property type="component" value="Unassembled WGS sequence"/>
</dbReference>
<name>A0ACC2XQZ0_9TREE</name>
<keyword evidence="1" id="KW-0808">Transferase</keyword>
<proteinExistence type="predicted"/>
<evidence type="ECO:0000313" key="2">
    <source>
        <dbReference type="Proteomes" id="UP001234202"/>
    </source>
</evidence>
<dbReference type="EMBL" id="JASBWV010000006">
    <property type="protein sequence ID" value="KAJ9126065.1"/>
    <property type="molecule type" value="Genomic_DNA"/>
</dbReference>
<evidence type="ECO:0000313" key="1">
    <source>
        <dbReference type="EMBL" id="KAJ9126065.1"/>
    </source>
</evidence>
<organism evidence="1 2">
    <name type="scientific">Naganishia onofrii</name>
    <dbReference type="NCBI Taxonomy" id="1851511"/>
    <lineage>
        <taxon>Eukaryota</taxon>
        <taxon>Fungi</taxon>
        <taxon>Dikarya</taxon>
        <taxon>Basidiomycota</taxon>
        <taxon>Agaricomycotina</taxon>
        <taxon>Tremellomycetes</taxon>
        <taxon>Filobasidiales</taxon>
        <taxon>Filobasidiaceae</taxon>
        <taxon>Naganishia</taxon>
    </lineage>
</organism>
<sequence>MSDAGIDSPMKEESLDRASTTEGTNSNLSAAAQPFVPTGESSPSRPVKAMPAKSKTLKGSNSYLPVQAKVPKTVEEKENTKRLIVILSKACLEVYRSSSGRAKSDGSGRESRDTLLNCDDHQGFLAKEKIDIADARPDITHQSAAQCLLTLLDSPLNKAGRLQVYVQTAKGVLIEINPTVRIPRTFKRFSGLMVQLLQTHAIRGNNGPDKLLKCIKGPVTKYLPANCKKITLSADATPVRLTDYVKTIPQDMSIAVFIGAMARGADNFADSIVDEKISISNYSLSASVACGKFCCAVEDLWDII</sequence>
<protein>
    <submittedName>
        <fullName evidence="1">18S rRNA pseudouridine methyltransferase</fullName>
    </submittedName>
</protein>